<dbReference type="InParanoid" id="I1BTU2"/>
<dbReference type="STRING" id="246409.I1BTU2"/>
<dbReference type="PROSITE" id="PS50114">
    <property type="entry name" value="GATA_ZN_FINGER_2"/>
    <property type="match status" value="1"/>
</dbReference>
<dbReference type="OrthoDB" id="2162994at2759"/>
<dbReference type="GO" id="GO:0043565">
    <property type="term" value="F:sequence-specific DNA binding"/>
    <property type="evidence" value="ECO:0007669"/>
    <property type="project" value="InterPro"/>
</dbReference>
<feature type="domain" description="GATA-type" evidence="2">
    <location>
        <begin position="313"/>
        <end position="335"/>
    </location>
</feature>
<keyword evidence="1" id="KW-0863">Zinc-finger</keyword>
<organism evidence="3 4">
    <name type="scientific">Rhizopus delemar (strain RA 99-880 / ATCC MYA-4621 / FGSC 9543 / NRRL 43880)</name>
    <name type="common">Mucormycosis agent</name>
    <name type="synonym">Rhizopus arrhizus var. delemar</name>
    <dbReference type="NCBI Taxonomy" id="246409"/>
    <lineage>
        <taxon>Eukaryota</taxon>
        <taxon>Fungi</taxon>
        <taxon>Fungi incertae sedis</taxon>
        <taxon>Mucoromycota</taxon>
        <taxon>Mucoromycotina</taxon>
        <taxon>Mucoromycetes</taxon>
        <taxon>Mucorales</taxon>
        <taxon>Mucorineae</taxon>
        <taxon>Rhizopodaceae</taxon>
        <taxon>Rhizopus</taxon>
    </lineage>
</organism>
<dbReference type="EMBL" id="CH476734">
    <property type="protein sequence ID" value="EIE79622.1"/>
    <property type="molecule type" value="Genomic_DNA"/>
</dbReference>
<reference evidence="3 4" key="1">
    <citation type="journal article" date="2009" name="PLoS Genet.">
        <title>Genomic analysis of the basal lineage fungus Rhizopus oryzae reveals a whole-genome duplication.</title>
        <authorList>
            <person name="Ma L.-J."/>
            <person name="Ibrahim A.S."/>
            <person name="Skory C."/>
            <person name="Grabherr M.G."/>
            <person name="Burger G."/>
            <person name="Butler M."/>
            <person name="Elias M."/>
            <person name="Idnurm A."/>
            <person name="Lang B.F."/>
            <person name="Sone T."/>
            <person name="Abe A."/>
            <person name="Calvo S.E."/>
            <person name="Corrochano L.M."/>
            <person name="Engels R."/>
            <person name="Fu J."/>
            <person name="Hansberg W."/>
            <person name="Kim J.-M."/>
            <person name="Kodira C.D."/>
            <person name="Koehrsen M.J."/>
            <person name="Liu B."/>
            <person name="Miranda-Saavedra D."/>
            <person name="O'Leary S."/>
            <person name="Ortiz-Castellanos L."/>
            <person name="Poulter R."/>
            <person name="Rodriguez-Romero J."/>
            <person name="Ruiz-Herrera J."/>
            <person name="Shen Y.-Q."/>
            <person name="Zeng Q."/>
            <person name="Galagan J."/>
            <person name="Birren B.W."/>
            <person name="Cuomo C.A."/>
            <person name="Wickes B.L."/>
        </authorList>
    </citation>
    <scope>NUCLEOTIDE SEQUENCE [LARGE SCALE GENOMIC DNA]</scope>
    <source>
        <strain evidence="4">RA 99-880 / ATCC MYA-4621 / FGSC 9543 / NRRL 43880</strain>
    </source>
</reference>
<dbReference type="InterPro" id="IPR000679">
    <property type="entry name" value="Znf_GATA"/>
</dbReference>
<dbReference type="GO" id="GO:0008270">
    <property type="term" value="F:zinc ion binding"/>
    <property type="evidence" value="ECO:0007669"/>
    <property type="project" value="UniProtKB-KW"/>
</dbReference>
<dbReference type="OMA" id="TTTNANC"/>
<name>I1BTU2_RHIO9</name>
<dbReference type="RefSeq" id="XP_067515018.1">
    <property type="nucleotide sequence ID" value="XM_067658917.1"/>
</dbReference>
<dbReference type="Proteomes" id="UP000009138">
    <property type="component" value="Unassembled WGS sequence"/>
</dbReference>
<sequence length="335" mass="38295">MSVNGCYWALLSLNDNFQFIHLPELGRDIYGKSPVDTLLFQSLFHFIHPQELPLAKADLLNFMKIKSLAGAVTRCRLNKIIQEDECKLTDDWIMTDIILYAATSKTLLAFFHNTNSETCVDKKQLNYSHEPSIMMDSIKRYSSPITLDHLLRVFQIYDVKSNQILLSWPLYSSISEDVHHPLYPPETRRGFIEAIRNMALSNLNFSQSSSSSTLGCSQHVYSSSTLTLMPYGPCHVEKVIIYYGPIVFTSFQITPTQKPCYPHRSIERLPSIRELFNKPTQAIDHSLQQLPPLTTTIKETSKIWKGRFIMLEKKCEICGASTSPEWRKGPSGHKT</sequence>
<dbReference type="VEuPathDB" id="FungiDB:RO3G_04327"/>
<accession>I1BTU2</accession>
<keyword evidence="1" id="KW-0862">Zinc</keyword>
<evidence type="ECO:0000259" key="2">
    <source>
        <dbReference type="PROSITE" id="PS50114"/>
    </source>
</evidence>
<evidence type="ECO:0000313" key="4">
    <source>
        <dbReference type="Proteomes" id="UP000009138"/>
    </source>
</evidence>
<evidence type="ECO:0000256" key="1">
    <source>
        <dbReference type="PROSITE-ProRule" id="PRU00094"/>
    </source>
</evidence>
<proteinExistence type="predicted"/>
<keyword evidence="1" id="KW-0479">Metal-binding</keyword>
<dbReference type="eggNOG" id="ENOG502RURG">
    <property type="taxonomic scope" value="Eukaryota"/>
</dbReference>
<gene>
    <name evidence="3" type="ORF">RO3G_04327</name>
</gene>
<dbReference type="GeneID" id="93611298"/>
<evidence type="ECO:0000313" key="3">
    <source>
        <dbReference type="EMBL" id="EIE79622.1"/>
    </source>
</evidence>
<dbReference type="GO" id="GO:0006355">
    <property type="term" value="P:regulation of DNA-templated transcription"/>
    <property type="evidence" value="ECO:0007669"/>
    <property type="project" value="InterPro"/>
</dbReference>
<protein>
    <recommendedName>
        <fullName evidence="2">GATA-type domain-containing protein</fullName>
    </recommendedName>
</protein>
<keyword evidence="4" id="KW-1185">Reference proteome</keyword>
<dbReference type="AlphaFoldDB" id="I1BTU2"/>